<feature type="region of interest" description="Disordered" evidence="2">
    <location>
        <begin position="349"/>
        <end position="406"/>
    </location>
</feature>
<accession>A0A8I2YVK2</accession>
<feature type="compositionally biased region" description="Basic residues" evidence="2">
    <location>
        <begin position="205"/>
        <end position="216"/>
    </location>
</feature>
<feature type="compositionally biased region" description="Basic and acidic residues" evidence="2">
    <location>
        <begin position="358"/>
        <end position="406"/>
    </location>
</feature>
<dbReference type="OrthoDB" id="786951at2759"/>
<dbReference type="AlphaFoldDB" id="A0A8I2YVK2"/>
<feature type="compositionally biased region" description="Basic residues" evidence="2">
    <location>
        <begin position="117"/>
        <end position="128"/>
    </location>
</feature>
<dbReference type="InterPro" id="IPR025239">
    <property type="entry name" value="DUF4187"/>
</dbReference>
<evidence type="ECO:0000313" key="4">
    <source>
        <dbReference type="EMBL" id="KAG6378447.1"/>
    </source>
</evidence>
<dbReference type="Gene3D" id="3.30.70.330">
    <property type="match status" value="2"/>
</dbReference>
<sequence>MSDAQAAHVTENGVPPATQDSLIEEAPGYKVFAGNLAYSTTDEGLKTFFEPVQSDIISAQVILRGTRSAGYGFVAVSSAEAAQKAVESLNGQELDGRNVVVEIAKPAEQKDKENKEKRAKRRPGRRGAKAVPGEVTEAEANGDVKTEDAAAAPGTDEAAKPKKKKKRTLRKPMRKTAAPAEGEAPEDVQDAPPAEDASEAPPAKRQYRPRKPRTPRSPRPAGEDPAGEPSKTTLFVANLGFNIDDAGLAALFTDAGINVFSARVVRRKFGRPRRSKGYGFVDVGSEEEQNKAIEAIQGKEVGGRAIAVKIAVNATKEEERLMFVRSCLTMSDEEDYLSDKFLVDAVASSSQPKTYAQKRQESLRQSRIKNEQNRLKSRHQREQESREEGLRKSLFERAKEDNEGGENKALGIMLKMGFKIGQSLGQQEGSPAHEGASPPHTPGNDARESSEPTERPSDVPHRAEPLPLNEWSGKKGIGLGKRTRSPGASDRLAKMAKMAEDASKENFRDLARREYEERRAEARLAPAQRTCTTLDEKAGITFNVLWLNPNDVDSIPKGLTDALLEYTQGVYPVPSESANEATRLRDQMRADALQPIVTRDDDETALDDLREMNKGAQQLDFPAETIEDTVYFFRLGPRDRLSLVLTHLRDKYAYCFWCGTKYDNEGDLEKQCPGPNEEDHD</sequence>
<dbReference type="Proteomes" id="UP000683000">
    <property type="component" value="Unassembled WGS sequence"/>
</dbReference>
<feature type="compositionally biased region" description="Basic and acidic residues" evidence="2">
    <location>
        <begin position="105"/>
        <end position="116"/>
    </location>
</feature>
<feature type="domain" description="RRM" evidence="3">
    <location>
        <begin position="232"/>
        <end position="313"/>
    </location>
</feature>
<name>A0A8I2YVK2_9AGAM</name>
<evidence type="ECO:0000256" key="2">
    <source>
        <dbReference type="SAM" id="MobiDB-lite"/>
    </source>
</evidence>
<dbReference type="PANTHER" id="PTHR21032:SF0">
    <property type="entry name" value="G PATCH DOMAIN-CONTAINING PROTEIN 11"/>
    <property type="match status" value="1"/>
</dbReference>
<dbReference type="PANTHER" id="PTHR21032">
    <property type="entry name" value="G PATCH DOMAIN-CONTAINING PROTEIN 11"/>
    <property type="match status" value="1"/>
</dbReference>
<protein>
    <recommendedName>
        <fullName evidence="3">RRM domain-containing protein</fullName>
    </recommendedName>
</protein>
<dbReference type="InterPro" id="IPR039249">
    <property type="entry name" value="GPATCH11"/>
</dbReference>
<reference evidence="4" key="1">
    <citation type="submission" date="2021-03" db="EMBL/GenBank/DDBJ databases">
        <title>Evolutionary innovations through gain and loss of genes in the ectomycorrhizal Boletales.</title>
        <authorList>
            <person name="Wu G."/>
            <person name="Miyauchi S."/>
            <person name="Morin E."/>
            <person name="Yang Z.-L."/>
            <person name="Xu J."/>
            <person name="Martin F.M."/>
        </authorList>
    </citation>
    <scope>NUCLEOTIDE SEQUENCE</scope>
    <source>
        <strain evidence="4">BR01</strain>
    </source>
</reference>
<dbReference type="SUPFAM" id="SSF54928">
    <property type="entry name" value="RNA-binding domain, RBD"/>
    <property type="match status" value="2"/>
</dbReference>
<dbReference type="EMBL" id="JAGFBS010000006">
    <property type="protein sequence ID" value="KAG6378447.1"/>
    <property type="molecule type" value="Genomic_DNA"/>
</dbReference>
<feature type="region of interest" description="Disordered" evidence="2">
    <location>
        <begin position="1"/>
        <end position="21"/>
    </location>
</feature>
<comment type="caution">
    <text evidence="4">The sequence shown here is derived from an EMBL/GenBank/DDBJ whole genome shotgun (WGS) entry which is preliminary data.</text>
</comment>
<feature type="region of interest" description="Disordered" evidence="2">
    <location>
        <begin position="104"/>
        <end position="231"/>
    </location>
</feature>
<dbReference type="GO" id="GO:0003723">
    <property type="term" value="F:RNA binding"/>
    <property type="evidence" value="ECO:0007669"/>
    <property type="project" value="UniProtKB-UniRule"/>
</dbReference>
<dbReference type="SMART" id="SM01173">
    <property type="entry name" value="DUF4187"/>
    <property type="match status" value="1"/>
</dbReference>
<dbReference type="GO" id="GO:0000776">
    <property type="term" value="C:kinetochore"/>
    <property type="evidence" value="ECO:0007669"/>
    <property type="project" value="TreeGrafter"/>
</dbReference>
<dbReference type="Pfam" id="PF00076">
    <property type="entry name" value="RRM_1"/>
    <property type="match status" value="2"/>
</dbReference>
<feature type="region of interest" description="Disordered" evidence="2">
    <location>
        <begin position="424"/>
        <end position="492"/>
    </location>
</feature>
<organism evidence="4 5">
    <name type="scientific">Boletus reticuloceps</name>
    <dbReference type="NCBI Taxonomy" id="495285"/>
    <lineage>
        <taxon>Eukaryota</taxon>
        <taxon>Fungi</taxon>
        <taxon>Dikarya</taxon>
        <taxon>Basidiomycota</taxon>
        <taxon>Agaricomycotina</taxon>
        <taxon>Agaricomycetes</taxon>
        <taxon>Agaricomycetidae</taxon>
        <taxon>Boletales</taxon>
        <taxon>Boletineae</taxon>
        <taxon>Boletaceae</taxon>
        <taxon>Boletoideae</taxon>
        <taxon>Boletus</taxon>
    </lineage>
</organism>
<feature type="compositionally biased region" description="Low complexity" evidence="2">
    <location>
        <begin position="190"/>
        <end position="203"/>
    </location>
</feature>
<evidence type="ECO:0000313" key="5">
    <source>
        <dbReference type="Proteomes" id="UP000683000"/>
    </source>
</evidence>
<dbReference type="InterPro" id="IPR035979">
    <property type="entry name" value="RBD_domain_sf"/>
</dbReference>
<feature type="compositionally biased region" description="Basic and acidic residues" evidence="2">
    <location>
        <begin position="445"/>
        <end position="464"/>
    </location>
</feature>
<feature type="compositionally biased region" description="Basic residues" evidence="2">
    <location>
        <begin position="161"/>
        <end position="174"/>
    </location>
</feature>
<gene>
    <name evidence="4" type="ORF">JVT61DRAFT_12702</name>
</gene>
<dbReference type="Pfam" id="PF13821">
    <property type="entry name" value="DUF4187"/>
    <property type="match status" value="1"/>
</dbReference>
<keyword evidence="1" id="KW-0694">RNA-binding</keyword>
<dbReference type="InterPro" id="IPR000504">
    <property type="entry name" value="RRM_dom"/>
</dbReference>
<evidence type="ECO:0000259" key="3">
    <source>
        <dbReference type="PROSITE" id="PS50102"/>
    </source>
</evidence>
<dbReference type="PROSITE" id="PS50102">
    <property type="entry name" value="RRM"/>
    <property type="match status" value="2"/>
</dbReference>
<evidence type="ECO:0000256" key="1">
    <source>
        <dbReference type="PROSITE-ProRule" id="PRU00176"/>
    </source>
</evidence>
<dbReference type="InterPro" id="IPR012677">
    <property type="entry name" value="Nucleotide-bd_a/b_plait_sf"/>
</dbReference>
<dbReference type="SMART" id="SM00360">
    <property type="entry name" value="RRM"/>
    <property type="match status" value="2"/>
</dbReference>
<proteinExistence type="predicted"/>
<feature type="domain" description="RRM" evidence="3">
    <location>
        <begin position="29"/>
        <end position="106"/>
    </location>
</feature>
<keyword evidence="5" id="KW-1185">Reference proteome</keyword>